<dbReference type="AlphaFoldDB" id="N0B4A0"/>
<dbReference type="STRING" id="670307.HYPDE_26658"/>
<protein>
    <submittedName>
        <fullName evidence="2">Phage transcriptional regulator AlpA</fullName>
    </submittedName>
</protein>
<feature type="region of interest" description="Disordered" evidence="1">
    <location>
        <begin position="87"/>
        <end position="106"/>
    </location>
</feature>
<dbReference type="Proteomes" id="UP000005952">
    <property type="component" value="Chromosome"/>
</dbReference>
<evidence type="ECO:0000313" key="2">
    <source>
        <dbReference type="EMBL" id="AGK57012.1"/>
    </source>
</evidence>
<proteinExistence type="predicted"/>
<name>N0B4A0_9HYPH</name>
<gene>
    <name evidence="2" type="ORF">HYPDE_26658</name>
</gene>
<dbReference type="InterPro" id="IPR010260">
    <property type="entry name" value="AlpA"/>
</dbReference>
<evidence type="ECO:0000313" key="3">
    <source>
        <dbReference type="Proteomes" id="UP000005952"/>
    </source>
</evidence>
<feature type="compositionally biased region" description="Basic and acidic residues" evidence="1">
    <location>
        <begin position="87"/>
        <end position="96"/>
    </location>
</feature>
<dbReference type="KEGG" id="hdt:HYPDE_26658"/>
<dbReference type="eggNOG" id="COG3311">
    <property type="taxonomic scope" value="Bacteria"/>
</dbReference>
<organism evidence="2 3">
    <name type="scientific">Hyphomicrobium denitrificans 1NES1</name>
    <dbReference type="NCBI Taxonomy" id="670307"/>
    <lineage>
        <taxon>Bacteria</taxon>
        <taxon>Pseudomonadati</taxon>
        <taxon>Pseudomonadota</taxon>
        <taxon>Alphaproteobacteria</taxon>
        <taxon>Hyphomicrobiales</taxon>
        <taxon>Hyphomicrobiaceae</taxon>
        <taxon>Hyphomicrobium</taxon>
    </lineage>
</organism>
<dbReference type="EMBL" id="CP005587">
    <property type="protein sequence ID" value="AGK57012.1"/>
    <property type="molecule type" value="Genomic_DNA"/>
</dbReference>
<sequence length="106" mass="12097">MTGRVNAADLVWGHLVAKENGMSSDLPRMITKRELCLIVPYSPQHIGRLEKRGLFPKRVTIGLRRVGWWLHEVQEWLNTRPDLKCRAPIKSDKPKADTTCPSSSHL</sequence>
<dbReference type="HOGENOM" id="CLU_2219536_0_0_5"/>
<keyword evidence="3" id="KW-1185">Reference proteome</keyword>
<accession>N0B4A0</accession>
<evidence type="ECO:0000256" key="1">
    <source>
        <dbReference type="SAM" id="MobiDB-lite"/>
    </source>
</evidence>
<reference evidence="2 3" key="1">
    <citation type="journal article" date="2013" name="Genome Announc.">
        <title>Genome sequences for three denitrifying bacterial strains isolated from a uranium- and nitrate-contaminated subsurface environment.</title>
        <authorList>
            <person name="Venkatramanan R."/>
            <person name="Prakash O."/>
            <person name="Woyke T."/>
            <person name="Chain P."/>
            <person name="Goodwin L.A."/>
            <person name="Watson D."/>
            <person name="Brooks S."/>
            <person name="Kostka J.E."/>
            <person name="Green S.J."/>
        </authorList>
    </citation>
    <scope>NUCLEOTIDE SEQUENCE [LARGE SCALE GENOMIC DNA]</scope>
    <source>
        <strain evidence="2 3">1NES1</strain>
    </source>
</reference>
<dbReference type="Pfam" id="PF05930">
    <property type="entry name" value="Phage_AlpA"/>
    <property type="match status" value="1"/>
</dbReference>